<evidence type="ECO:0000256" key="1">
    <source>
        <dbReference type="ARBA" id="ARBA00006284"/>
    </source>
</evidence>
<dbReference type="Gene3D" id="3.90.1510.10">
    <property type="entry name" value="Glycerate kinase, domain 2"/>
    <property type="match status" value="1"/>
</dbReference>
<dbReference type="InterPro" id="IPR004381">
    <property type="entry name" value="Glycerate_kinase"/>
</dbReference>
<dbReference type="InterPro" id="IPR036129">
    <property type="entry name" value="Glycerate_kinase_sf"/>
</dbReference>
<dbReference type="PIRSF" id="PIRSF006078">
    <property type="entry name" value="GlxK"/>
    <property type="match status" value="1"/>
</dbReference>
<comment type="caution">
    <text evidence="5">The sequence shown here is derived from an EMBL/GenBank/DDBJ whole genome shotgun (WGS) entry which is preliminary data.</text>
</comment>
<dbReference type="SUPFAM" id="SSF110738">
    <property type="entry name" value="Glycerate kinase I"/>
    <property type="match status" value="1"/>
</dbReference>
<dbReference type="Pfam" id="PF02595">
    <property type="entry name" value="Gly_kinase"/>
    <property type="match status" value="1"/>
</dbReference>
<dbReference type="RefSeq" id="WP_379716698.1">
    <property type="nucleotide sequence ID" value="NZ_JBHTBS010000021.1"/>
</dbReference>
<dbReference type="Proteomes" id="UP001596472">
    <property type="component" value="Unassembled WGS sequence"/>
</dbReference>
<evidence type="ECO:0000313" key="6">
    <source>
        <dbReference type="Proteomes" id="UP001596472"/>
    </source>
</evidence>
<dbReference type="EMBL" id="JBHTBS010000021">
    <property type="protein sequence ID" value="MFC7339588.1"/>
    <property type="molecule type" value="Genomic_DNA"/>
</dbReference>
<dbReference type="PANTHER" id="PTHR21599">
    <property type="entry name" value="GLYCERATE KINASE"/>
    <property type="match status" value="1"/>
</dbReference>
<reference evidence="6" key="1">
    <citation type="journal article" date="2019" name="Int. J. Syst. Evol. Microbiol.">
        <title>The Global Catalogue of Microorganisms (GCM) 10K type strain sequencing project: providing services to taxonomists for standard genome sequencing and annotation.</title>
        <authorList>
            <consortium name="The Broad Institute Genomics Platform"/>
            <consortium name="The Broad Institute Genome Sequencing Center for Infectious Disease"/>
            <person name="Wu L."/>
            <person name="Ma J."/>
        </authorList>
    </citation>
    <scope>NUCLEOTIDE SEQUENCE [LARGE SCALE GENOMIC DNA]</scope>
    <source>
        <strain evidence="6">CGMCC 4.1467</strain>
    </source>
</reference>
<protein>
    <submittedName>
        <fullName evidence="5">Glycerate kinase</fullName>
    </submittedName>
</protein>
<evidence type="ECO:0000256" key="2">
    <source>
        <dbReference type="ARBA" id="ARBA00022679"/>
    </source>
</evidence>
<dbReference type="InterPro" id="IPR018197">
    <property type="entry name" value="Glycerate_kinase_RE-like"/>
</dbReference>
<keyword evidence="6" id="KW-1185">Reference proteome</keyword>
<keyword evidence="3 4" id="KW-0418">Kinase</keyword>
<gene>
    <name evidence="5" type="ORF">ACFQY0_20530</name>
</gene>
<keyword evidence="2 4" id="KW-0808">Transferase</keyword>
<dbReference type="PANTHER" id="PTHR21599:SF0">
    <property type="entry name" value="GLYCERATE KINASE"/>
    <property type="match status" value="1"/>
</dbReference>
<evidence type="ECO:0000256" key="3">
    <source>
        <dbReference type="ARBA" id="ARBA00022777"/>
    </source>
</evidence>
<accession>A0ABW2LAU9</accession>
<proteinExistence type="inferred from homology"/>
<comment type="similarity">
    <text evidence="1 4">Belongs to the glycerate kinase type-1 family.</text>
</comment>
<evidence type="ECO:0000313" key="5">
    <source>
        <dbReference type="EMBL" id="MFC7339588.1"/>
    </source>
</evidence>
<dbReference type="Gene3D" id="3.40.50.10350">
    <property type="entry name" value="Glycerate kinase, domain 1"/>
    <property type="match status" value="1"/>
</dbReference>
<dbReference type="GO" id="GO:0016301">
    <property type="term" value="F:kinase activity"/>
    <property type="evidence" value="ECO:0007669"/>
    <property type="project" value="UniProtKB-KW"/>
</dbReference>
<dbReference type="InterPro" id="IPR018193">
    <property type="entry name" value="Glyc_kinase_flavodox-like_fold"/>
</dbReference>
<sequence length="374" mass="38778">MTRRILIAPDKFKGSLTALQAAEAIAAGIALLDPAAECDLCPIADGGEGFMESLAAALKGRWIPCPAVDALGREIDSRYVLAETPEGPLAVMEMAETAGMWRLKADERNPLVATTRGVGLQMAHAVREHGVQRIILGLGGSATNDAGCGMASAIGVNFLNDEGKEIDPIPVNLECLSRVDIGRRMVLPEITAACDVDNPLLGTTGATSVFSAQKGASDEAKVTLEGALEKLVQCSGGELKSVTPGAGAAGGLGFGLLQFADAKLVSGFELLADLTGLEARVRAVNHVVTGEGSIDFQSLSGKGPVALARMARSHGVAVTGFCGMSDEVARESGIFDSLHALADGGLPLETLIERAGPLLTEMVLNSQFFEARTR</sequence>
<dbReference type="NCBIfam" id="TIGR00045">
    <property type="entry name" value="glycerate kinase"/>
    <property type="match status" value="1"/>
</dbReference>
<organism evidence="5 6">
    <name type="scientific">Haloferula chungangensis</name>
    <dbReference type="NCBI Taxonomy" id="1048331"/>
    <lineage>
        <taxon>Bacteria</taxon>
        <taxon>Pseudomonadati</taxon>
        <taxon>Verrucomicrobiota</taxon>
        <taxon>Verrucomicrobiia</taxon>
        <taxon>Verrucomicrobiales</taxon>
        <taxon>Verrucomicrobiaceae</taxon>
        <taxon>Haloferula</taxon>
    </lineage>
</organism>
<name>A0ABW2LAU9_9BACT</name>
<evidence type="ECO:0000256" key="4">
    <source>
        <dbReference type="PIRNR" id="PIRNR006078"/>
    </source>
</evidence>